<keyword evidence="3" id="KW-0949">S-adenosyl-L-methionine</keyword>
<dbReference type="InterPro" id="IPR034505">
    <property type="entry name" value="Coproporphyrinogen-III_oxidase"/>
</dbReference>
<dbReference type="SFLD" id="SFLDS00029">
    <property type="entry name" value="Radical_SAM"/>
    <property type="match status" value="1"/>
</dbReference>
<comment type="caution">
    <text evidence="9">The sequence shown here is derived from an EMBL/GenBank/DDBJ whole genome shotgun (WGS) entry which is preliminary data.</text>
</comment>
<dbReference type="SFLD" id="SFLDG01082">
    <property type="entry name" value="B12-binding_domain_containing"/>
    <property type="match status" value="1"/>
</dbReference>
<keyword evidence="7" id="KW-0143">Chaperone</keyword>
<evidence type="ECO:0000256" key="7">
    <source>
        <dbReference type="ARBA" id="ARBA00023186"/>
    </source>
</evidence>
<dbReference type="SMART" id="SM00729">
    <property type="entry name" value="Elp3"/>
    <property type="match status" value="1"/>
</dbReference>
<dbReference type="GO" id="GO:0006779">
    <property type="term" value="P:porphyrin-containing compound biosynthetic process"/>
    <property type="evidence" value="ECO:0007669"/>
    <property type="project" value="InterPro"/>
</dbReference>
<sequence>MQLVSLEQLAKRGIEKRVFGHGFVYRYPESKDLPELNSEELADSIEHNPPEKLALYFHTPFCSKACAFCHYYKEMLSSAGILDKYAVALKRELAAYSKIIGEDAKIQSVFFGGGTPTLLKAEALAEVLTAVKEFFSLDEKTEVSIESSPETLNEEKLFSLREHGFNRLSVGIQDFDEKVLKIGNRAHNPEQAEKAIGLAREAGFENINADFIYGLPKQDIESWGKTIERTLELGLDSITASDLRVMKGTAFFSADRKLFPSVETMRKMYYLFVEKLSGKGYLQQFPYQFVRKGKEMRFLDNQWSNGEFVGIGVSSCSFVSSWDYNNAMPTHEYFHSIDENEIGAATGKALSKEELMVRFVALGLKKSGLNRTENGVSLRDFREQFGVEIVKVFGPILSELKQGGLVEEKNGFLGLGYNGLFFHDEIARKLF</sequence>
<evidence type="ECO:0000256" key="5">
    <source>
        <dbReference type="ARBA" id="ARBA00023004"/>
    </source>
</evidence>
<evidence type="ECO:0000256" key="4">
    <source>
        <dbReference type="ARBA" id="ARBA00022723"/>
    </source>
</evidence>
<keyword evidence="2" id="KW-0349">Heme</keyword>
<name>A0A2D6M0H0_9ARCH</name>
<evidence type="ECO:0000256" key="2">
    <source>
        <dbReference type="ARBA" id="ARBA00022617"/>
    </source>
</evidence>
<dbReference type="CDD" id="cd01335">
    <property type="entry name" value="Radical_SAM"/>
    <property type="match status" value="1"/>
</dbReference>
<evidence type="ECO:0000313" key="10">
    <source>
        <dbReference type="Proteomes" id="UP000226592"/>
    </source>
</evidence>
<evidence type="ECO:0000259" key="8">
    <source>
        <dbReference type="PROSITE" id="PS51918"/>
    </source>
</evidence>
<dbReference type="AlphaFoldDB" id="A0A2D6M0H0"/>
<dbReference type="GO" id="GO:0005737">
    <property type="term" value="C:cytoplasm"/>
    <property type="evidence" value="ECO:0007669"/>
    <property type="project" value="InterPro"/>
</dbReference>
<dbReference type="Pfam" id="PF06969">
    <property type="entry name" value="HemN_C"/>
    <property type="match status" value="1"/>
</dbReference>
<dbReference type="Pfam" id="PF04055">
    <property type="entry name" value="Radical_SAM"/>
    <property type="match status" value="1"/>
</dbReference>
<dbReference type="GO" id="GO:0004109">
    <property type="term" value="F:coproporphyrinogen oxidase activity"/>
    <property type="evidence" value="ECO:0007669"/>
    <property type="project" value="InterPro"/>
</dbReference>
<comment type="similarity">
    <text evidence="1">Belongs to the anaerobic coproporphyrinogen-III oxidase family. HemW subfamily.</text>
</comment>
<evidence type="ECO:0000313" key="9">
    <source>
        <dbReference type="EMBL" id="MAG21923.1"/>
    </source>
</evidence>
<gene>
    <name evidence="9" type="ORF">CL943_01275</name>
</gene>
<dbReference type="InterPro" id="IPR058240">
    <property type="entry name" value="rSAM_sf"/>
</dbReference>
<keyword evidence="4" id="KW-0479">Metal-binding</keyword>
<keyword evidence="5" id="KW-0408">Iron</keyword>
<accession>A0A2D6M0H0</accession>
<dbReference type="InterPro" id="IPR013785">
    <property type="entry name" value="Aldolase_TIM"/>
</dbReference>
<dbReference type="GO" id="GO:0046872">
    <property type="term" value="F:metal ion binding"/>
    <property type="evidence" value="ECO:0007669"/>
    <property type="project" value="UniProtKB-KW"/>
</dbReference>
<dbReference type="Gene3D" id="3.20.20.70">
    <property type="entry name" value="Aldolase class I"/>
    <property type="match status" value="1"/>
</dbReference>
<dbReference type="InterPro" id="IPR006638">
    <property type="entry name" value="Elp3/MiaA/NifB-like_rSAM"/>
</dbReference>
<proteinExistence type="inferred from homology"/>
<dbReference type="EMBL" id="NZBU01000005">
    <property type="protein sequence ID" value="MAG21923.1"/>
    <property type="molecule type" value="Genomic_DNA"/>
</dbReference>
<evidence type="ECO:0000256" key="6">
    <source>
        <dbReference type="ARBA" id="ARBA00023014"/>
    </source>
</evidence>
<evidence type="ECO:0000256" key="3">
    <source>
        <dbReference type="ARBA" id="ARBA00022691"/>
    </source>
</evidence>
<dbReference type="SUPFAM" id="SSF102114">
    <property type="entry name" value="Radical SAM enzymes"/>
    <property type="match status" value="1"/>
</dbReference>
<dbReference type="SFLD" id="SFLDG01065">
    <property type="entry name" value="anaerobic_coproporphyrinogen-I"/>
    <property type="match status" value="1"/>
</dbReference>
<keyword evidence="6" id="KW-0411">Iron-sulfur</keyword>
<dbReference type="PANTHER" id="PTHR13932:SF5">
    <property type="entry name" value="RADICAL S-ADENOSYL METHIONINE DOMAIN-CONTAINING PROTEIN 1, MITOCHONDRIAL"/>
    <property type="match status" value="1"/>
</dbReference>
<reference evidence="10" key="1">
    <citation type="submission" date="2017-09" db="EMBL/GenBank/DDBJ databases">
        <title>The Reconstruction of 2,631 Draft Metagenome-Assembled Genomes from the Global Oceans.</title>
        <authorList>
            <person name="Tully B.J."/>
            <person name="Graham E.D."/>
            <person name="Heidelberg J.F."/>
        </authorList>
    </citation>
    <scope>NUCLEOTIDE SEQUENCE [LARGE SCALE GENOMIC DNA]</scope>
</reference>
<evidence type="ECO:0000256" key="1">
    <source>
        <dbReference type="ARBA" id="ARBA00006100"/>
    </source>
</evidence>
<organism evidence="9 10">
    <name type="scientific">Candidatus Iainarchaeum sp</name>
    <dbReference type="NCBI Taxonomy" id="3101447"/>
    <lineage>
        <taxon>Archaea</taxon>
        <taxon>Candidatus Iainarchaeota</taxon>
        <taxon>Candidatus Iainarchaeia</taxon>
        <taxon>Candidatus Iainarchaeales</taxon>
        <taxon>Candidatus Iainarchaeaceae</taxon>
        <taxon>Candidatus Iainarchaeum</taxon>
    </lineage>
</organism>
<protein>
    <recommendedName>
        <fullName evidence="8">Radical SAM core domain-containing protein</fullName>
    </recommendedName>
</protein>
<dbReference type="Proteomes" id="UP000226592">
    <property type="component" value="Unassembled WGS sequence"/>
</dbReference>
<dbReference type="InterPro" id="IPR010723">
    <property type="entry name" value="HemN_C"/>
</dbReference>
<dbReference type="PANTHER" id="PTHR13932">
    <property type="entry name" value="COPROPORPHYRINIGEN III OXIDASE"/>
    <property type="match status" value="1"/>
</dbReference>
<dbReference type="SFLD" id="SFLDF00562">
    <property type="entry name" value="HemN-like__clustered_with_heat"/>
    <property type="match status" value="1"/>
</dbReference>
<dbReference type="InterPro" id="IPR007197">
    <property type="entry name" value="rSAM"/>
</dbReference>
<dbReference type="PROSITE" id="PS51918">
    <property type="entry name" value="RADICAL_SAM"/>
    <property type="match status" value="1"/>
</dbReference>
<dbReference type="GO" id="GO:0051539">
    <property type="term" value="F:4 iron, 4 sulfur cluster binding"/>
    <property type="evidence" value="ECO:0007669"/>
    <property type="project" value="InterPro"/>
</dbReference>
<feature type="domain" description="Radical SAM core" evidence="8">
    <location>
        <begin position="47"/>
        <end position="282"/>
    </location>
</feature>
<dbReference type="InterPro" id="IPR004559">
    <property type="entry name" value="HemW-like"/>
</dbReference>